<comment type="catalytic activity">
    <reaction evidence="7">
        <text>a 2'-deoxyadenosine in DNA + S-adenosyl-L-methionine = an N(6)-methyl-2'-deoxyadenosine in DNA + S-adenosyl-L-homocysteine + H(+)</text>
        <dbReference type="Rhea" id="RHEA:15197"/>
        <dbReference type="Rhea" id="RHEA-COMP:12418"/>
        <dbReference type="Rhea" id="RHEA-COMP:12419"/>
        <dbReference type="ChEBI" id="CHEBI:15378"/>
        <dbReference type="ChEBI" id="CHEBI:57856"/>
        <dbReference type="ChEBI" id="CHEBI:59789"/>
        <dbReference type="ChEBI" id="CHEBI:90615"/>
        <dbReference type="ChEBI" id="CHEBI:90616"/>
        <dbReference type="EC" id="2.1.1.72"/>
    </reaction>
</comment>
<dbReference type="GO" id="GO:0032259">
    <property type="term" value="P:methylation"/>
    <property type="evidence" value="ECO:0007669"/>
    <property type="project" value="UniProtKB-KW"/>
</dbReference>
<evidence type="ECO:0000256" key="2">
    <source>
        <dbReference type="ARBA" id="ARBA00022603"/>
    </source>
</evidence>
<keyword evidence="3" id="KW-0808">Transferase</keyword>
<dbReference type="InterPro" id="IPR001091">
    <property type="entry name" value="RM_Methyltransferase"/>
</dbReference>
<feature type="domain" description="DNA methylase N-4/N-6" evidence="10">
    <location>
        <begin position="53"/>
        <end position="107"/>
    </location>
</feature>
<dbReference type="GO" id="GO:0008170">
    <property type="term" value="F:N-methyltransferase activity"/>
    <property type="evidence" value="ECO:0007669"/>
    <property type="project" value="InterPro"/>
</dbReference>
<comment type="similarity">
    <text evidence="1">Belongs to the N(4)/N(6)-methyltransferase family. N(4) subfamily.</text>
</comment>
<keyword evidence="5" id="KW-0680">Restriction system</keyword>
<evidence type="ECO:0000256" key="5">
    <source>
        <dbReference type="ARBA" id="ARBA00022747"/>
    </source>
</evidence>
<dbReference type="Proteomes" id="UP000029917">
    <property type="component" value="Unassembled WGS sequence"/>
</dbReference>
<dbReference type="GO" id="GO:0015667">
    <property type="term" value="F:site-specific DNA-methyltransferase (cytosine-N4-specific) activity"/>
    <property type="evidence" value="ECO:0007669"/>
    <property type="project" value="UniProtKB-EC"/>
</dbReference>
<proteinExistence type="inferred from homology"/>
<keyword evidence="12" id="KW-1185">Reference proteome</keyword>
<dbReference type="PROSITE" id="PS00093">
    <property type="entry name" value="N4_MTASE"/>
    <property type="match status" value="2"/>
</dbReference>
<evidence type="ECO:0000256" key="1">
    <source>
        <dbReference type="ARBA" id="ARBA00010203"/>
    </source>
</evidence>
<dbReference type="AlphaFoldDB" id="A0A099FHR5"/>
<name>A0A099FHR5_9RHOB</name>
<dbReference type="GO" id="GO:0009007">
    <property type="term" value="F:site-specific DNA-methyltransferase (adenine-specific) activity"/>
    <property type="evidence" value="ECO:0007669"/>
    <property type="project" value="UniProtKB-EC"/>
</dbReference>
<dbReference type="GO" id="GO:0003677">
    <property type="term" value="F:DNA binding"/>
    <property type="evidence" value="ECO:0007669"/>
    <property type="project" value="UniProtKB-KW"/>
</dbReference>
<feature type="coiled-coil region" evidence="9">
    <location>
        <begin position="232"/>
        <end position="259"/>
    </location>
</feature>
<dbReference type="SUPFAM" id="SSF53335">
    <property type="entry name" value="S-adenosyl-L-methionine-dependent methyltransferases"/>
    <property type="match status" value="3"/>
</dbReference>
<evidence type="ECO:0000256" key="3">
    <source>
        <dbReference type="ARBA" id="ARBA00022679"/>
    </source>
</evidence>
<comment type="caution">
    <text evidence="11">The sequence shown here is derived from an EMBL/GenBank/DDBJ whole genome shotgun (WGS) entry which is preliminary data.</text>
</comment>
<sequence>MRTTIPSVNHASDATQHALVRPDELNDVEAVMSSLSSQDWAFTDDDTRYLTHDLHPYPAKFIPQIPAHLIARLSMPGDRVFDPFGGSATTAVEAVRLGRRATSIDANPLSALIGRVKTGYMTPSIRADLEQLAAAVESRLVGPDGEVEAQWPSVLERHGKYCPEIPNIEKWFDVEAQAALCLLRHLIDTTTRDLSRDAALLALSRIILRVSNQESETRYVSVKKNVSFKVCLRAYLESLRTAMRRLDNAAAELQYADAEFVIGDSRADLQRSIAECSVDLIVTSPPYPNATDYHLYHRFRLFWLGFDPRKLGQIEIGSHLRHQRNNSGFEEYHEDMVKVLSGCAYALAPGRFAVFVVGDALFKGESFSTASAIAEAAEAAGLRVVGTVDRPIHTTKRSFAKPARRARLEQLVVLQKPNHEVVVSLGAPAYKMWNYEVELRAREITALTNAKIDAREAGGEIRLKVANPDYWNLRRLAFTRDYSVVGDPDRRESTWQKVLENGDADPSKRKDPKYGTHGLHAYKGKFYPQLAKSLLNISGVPVGGRILDPYCGSGTTLVEAMLNGFAGYGCDFNPLAAKIAKAKTGILTLPRHIVDHAIRSVLDRVVLRGTGYDLSLDQFSNDLHRELHDWFPEKVLFKLNWLLAQIRLLGNPTIVDFLEVTLSSVVRDVSQQDPSDLRIRRRKAPLEDAPVFELFADRLTYGHSRLQKYWAVAGRQPGDMIEPRVVEGDSRAPHTAKLLGLERQSVDAVVTSPPYATALPYIDTDRLSLLAIMGIPSKIRSTLEENLTGSREIRKSERDTFEATLMDDKEAYSILPKDVVSEVRFILRENSKIDVGFRRANMPALLWRYYVHMKENLESMHGVMRPGARAFYVVGDSRTNAGGNWVKINTCANISKIAQEAGFRFLEAIDIDVTTENYKHIHNAITENQILVFERP</sequence>
<evidence type="ECO:0000256" key="8">
    <source>
        <dbReference type="ARBA" id="ARBA00049120"/>
    </source>
</evidence>
<keyword evidence="6" id="KW-0238">DNA-binding</keyword>
<evidence type="ECO:0000256" key="9">
    <source>
        <dbReference type="SAM" id="Coils"/>
    </source>
</evidence>
<dbReference type="EMBL" id="JRKS01000001">
    <property type="protein sequence ID" value="KGJ09728.1"/>
    <property type="molecule type" value="Genomic_DNA"/>
</dbReference>
<evidence type="ECO:0000256" key="7">
    <source>
        <dbReference type="ARBA" id="ARBA00047942"/>
    </source>
</evidence>
<dbReference type="GO" id="GO:0009307">
    <property type="term" value="P:DNA restriction-modification system"/>
    <property type="evidence" value="ECO:0007669"/>
    <property type="project" value="UniProtKB-KW"/>
</dbReference>
<comment type="catalytic activity">
    <reaction evidence="8">
        <text>a 2'-deoxycytidine in DNA + S-adenosyl-L-methionine = an N(4)-methyl-2'-deoxycytidine in DNA + S-adenosyl-L-homocysteine + H(+)</text>
        <dbReference type="Rhea" id="RHEA:16857"/>
        <dbReference type="Rhea" id="RHEA-COMP:11369"/>
        <dbReference type="Rhea" id="RHEA-COMP:13674"/>
        <dbReference type="ChEBI" id="CHEBI:15378"/>
        <dbReference type="ChEBI" id="CHEBI:57856"/>
        <dbReference type="ChEBI" id="CHEBI:59789"/>
        <dbReference type="ChEBI" id="CHEBI:85452"/>
        <dbReference type="ChEBI" id="CHEBI:137933"/>
        <dbReference type="EC" id="2.1.1.113"/>
    </reaction>
</comment>
<dbReference type="Pfam" id="PF01555">
    <property type="entry name" value="N6_N4_Mtase"/>
    <property type="match status" value="2"/>
</dbReference>
<evidence type="ECO:0000259" key="10">
    <source>
        <dbReference type="Pfam" id="PF01555"/>
    </source>
</evidence>
<dbReference type="InterPro" id="IPR029063">
    <property type="entry name" value="SAM-dependent_MTases_sf"/>
</dbReference>
<reference evidence="11 12" key="1">
    <citation type="submission" date="2014-09" db="EMBL/GenBank/DDBJ databases">
        <authorList>
            <person name="McGinnis J.M."/>
            <person name="Wolfgang W.J."/>
        </authorList>
    </citation>
    <scope>NUCLEOTIDE SEQUENCE [LARGE SCALE GENOMIC DNA]</scope>
    <source>
        <strain evidence="11 12">HAMBI 3106</strain>
    </source>
</reference>
<protein>
    <recommendedName>
        <fullName evidence="10">DNA methylase N-4/N-6 domain-containing protein</fullName>
    </recommendedName>
</protein>
<dbReference type="Gene3D" id="3.40.50.150">
    <property type="entry name" value="Vaccinia Virus protein VP39"/>
    <property type="match status" value="3"/>
</dbReference>
<dbReference type="PANTHER" id="PTHR13370">
    <property type="entry name" value="RNA METHYLASE-RELATED"/>
    <property type="match status" value="1"/>
</dbReference>
<gene>
    <name evidence="11" type="ORF">IC63_00870</name>
</gene>
<evidence type="ECO:0000313" key="11">
    <source>
        <dbReference type="EMBL" id="KGJ09728.1"/>
    </source>
</evidence>
<keyword evidence="4" id="KW-0949">S-adenosyl-L-methionine</keyword>
<evidence type="ECO:0000256" key="4">
    <source>
        <dbReference type="ARBA" id="ARBA00022691"/>
    </source>
</evidence>
<feature type="domain" description="DNA methylase N-4/N-6" evidence="10">
    <location>
        <begin position="278"/>
        <end position="581"/>
    </location>
</feature>
<evidence type="ECO:0000256" key="6">
    <source>
        <dbReference type="ARBA" id="ARBA00023125"/>
    </source>
</evidence>
<dbReference type="InterPro" id="IPR002941">
    <property type="entry name" value="DNA_methylase_N4/N6"/>
</dbReference>
<dbReference type="PRINTS" id="PR00508">
    <property type="entry name" value="S21N4MTFRASE"/>
</dbReference>
<keyword evidence="9" id="KW-0175">Coiled coil</keyword>
<dbReference type="PANTHER" id="PTHR13370:SF3">
    <property type="entry name" value="TRNA (GUANINE(10)-N2)-METHYLTRANSFERASE HOMOLOG"/>
    <property type="match status" value="1"/>
</dbReference>
<keyword evidence="2" id="KW-0489">Methyltransferase</keyword>
<evidence type="ECO:0000313" key="12">
    <source>
        <dbReference type="Proteomes" id="UP000029917"/>
    </source>
</evidence>
<dbReference type="GO" id="GO:0005737">
    <property type="term" value="C:cytoplasm"/>
    <property type="evidence" value="ECO:0007669"/>
    <property type="project" value="TreeGrafter"/>
</dbReference>
<accession>A0A099FHR5</accession>
<dbReference type="InterPro" id="IPR017985">
    <property type="entry name" value="MeTrfase_CN4_CS"/>
</dbReference>
<reference evidence="11 12" key="2">
    <citation type="submission" date="2014-10" db="EMBL/GenBank/DDBJ databases">
        <title>Paracoccus sanguinis sp. nov., isolated from clinical specimens of New York State patients.</title>
        <authorList>
            <person name="Mingle L.A."/>
            <person name="Cole J.A."/>
            <person name="Lapierre P."/>
            <person name="Musser K.A."/>
        </authorList>
    </citation>
    <scope>NUCLEOTIDE SEQUENCE [LARGE SCALE GENOMIC DNA]</scope>
    <source>
        <strain evidence="11 12">HAMBI 3106</strain>
    </source>
</reference>
<organism evidence="11 12">
    <name type="scientific">Paracoccus sphaerophysae</name>
    <dbReference type="NCBI Taxonomy" id="690417"/>
    <lineage>
        <taxon>Bacteria</taxon>
        <taxon>Pseudomonadati</taxon>
        <taxon>Pseudomonadota</taxon>
        <taxon>Alphaproteobacteria</taxon>
        <taxon>Rhodobacterales</taxon>
        <taxon>Paracoccaceae</taxon>
        <taxon>Paracoccus</taxon>
    </lineage>
</organism>